<evidence type="ECO:0000313" key="7">
    <source>
        <dbReference type="Proteomes" id="UP000659630"/>
    </source>
</evidence>
<dbReference type="Pfam" id="PF13407">
    <property type="entry name" value="Peripla_BP_4"/>
    <property type="match status" value="1"/>
</dbReference>
<gene>
    <name evidence="6" type="ORF">H8S23_10150</name>
</gene>
<dbReference type="PANTHER" id="PTHR46847">
    <property type="entry name" value="D-ALLOSE-BINDING PERIPLASMIC PROTEIN-RELATED"/>
    <property type="match status" value="1"/>
</dbReference>
<dbReference type="Gene3D" id="3.40.50.2300">
    <property type="match status" value="2"/>
</dbReference>
<evidence type="ECO:0000313" key="6">
    <source>
        <dbReference type="EMBL" id="MBC5581870.1"/>
    </source>
</evidence>
<dbReference type="SUPFAM" id="SSF53822">
    <property type="entry name" value="Periplasmic binding protein-like I"/>
    <property type="match status" value="1"/>
</dbReference>
<dbReference type="EMBL" id="JACONZ010000003">
    <property type="protein sequence ID" value="MBC5581870.1"/>
    <property type="molecule type" value="Genomic_DNA"/>
</dbReference>
<evidence type="ECO:0000259" key="5">
    <source>
        <dbReference type="Pfam" id="PF13407"/>
    </source>
</evidence>
<dbReference type="InterPro" id="IPR025997">
    <property type="entry name" value="SBP_2_dom"/>
</dbReference>
<comment type="caution">
    <text evidence="6">The sequence shown here is derived from an EMBL/GenBank/DDBJ whole genome shotgun (WGS) entry which is preliminary data.</text>
</comment>
<dbReference type="PROSITE" id="PS51257">
    <property type="entry name" value="PROKAR_LIPOPROTEIN"/>
    <property type="match status" value="1"/>
</dbReference>
<evidence type="ECO:0000256" key="1">
    <source>
        <dbReference type="ARBA" id="ARBA00004196"/>
    </source>
</evidence>
<evidence type="ECO:0000256" key="2">
    <source>
        <dbReference type="ARBA" id="ARBA00007639"/>
    </source>
</evidence>
<reference evidence="6" key="1">
    <citation type="submission" date="2020-08" db="EMBL/GenBank/DDBJ databases">
        <title>Genome public.</title>
        <authorList>
            <person name="Liu C."/>
            <person name="Sun Q."/>
        </authorList>
    </citation>
    <scope>NUCLEOTIDE SEQUENCE</scope>
    <source>
        <strain evidence="6">BX8</strain>
    </source>
</reference>
<proteinExistence type="inferred from homology"/>
<feature type="domain" description="Periplasmic binding protein" evidence="5">
    <location>
        <begin position="46"/>
        <end position="299"/>
    </location>
</feature>
<dbReference type="GO" id="GO:0030313">
    <property type="term" value="C:cell envelope"/>
    <property type="evidence" value="ECO:0007669"/>
    <property type="project" value="UniProtKB-SubCell"/>
</dbReference>
<feature type="chain" id="PRO_5038978359" evidence="4">
    <location>
        <begin position="22"/>
        <end position="320"/>
    </location>
</feature>
<dbReference type="InterPro" id="IPR028082">
    <property type="entry name" value="Peripla_BP_I"/>
</dbReference>
<protein>
    <submittedName>
        <fullName evidence="6">Sugar ABC transporter substrate-binding protein</fullName>
    </submittedName>
</protein>
<dbReference type="GO" id="GO:0030246">
    <property type="term" value="F:carbohydrate binding"/>
    <property type="evidence" value="ECO:0007669"/>
    <property type="project" value="UniProtKB-ARBA"/>
</dbReference>
<comment type="similarity">
    <text evidence="2">Belongs to the bacterial solute-binding protein 2 family.</text>
</comment>
<dbReference type="PANTHER" id="PTHR46847:SF1">
    <property type="entry name" value="D-ALLOSE-BINDING PERIPLASMIC PROTEIN-RELATED"/>
    <property type="match status" value="1"/>
</dbReference>
<accession>A0A923L192</accession>
<dbReference type="AlphaFoldDB" id="A0A923L192"/>
<dbReference type="CDD" id="cd01536">
    <property type="entry name" value="PBP1_ABC_sugar_binding-like"/>
    <property type="match status" value="1"/>
</dbReference>
<sequence length="320" mass="33450">MKKLFAILTALVLATSLAACGGSDSSISTEGQSSSAGTTVGASHKIGFACDDLSTDFAAAMADGVKNKCAELGIEVEITDANKDPNNQTSQVENMITNGCEAIIMSPYDLSACGALATACEEAGIPLIVLNTPLNDGTYFSTAVVMDIEAMATAKANAIVEALDGEGRVYMLMGPLAQEMWTTQADIARKIFAEHPGIEIIDEQTGNNKRDESIVVMENWISTGAEFDAVWCSNDASAIGAGTACKEAGLDAFIIGQGGQAEGCQAIKDGLFDWTIYAPGSLIGSSGVEAAYKLLSGEEVGKTYSLKLEYVTPENVDEYL</sequence>
<keyword evidence="7" id="KW-1185">Reference proteome</keyword>
<dbReference type="RefSeq" id="WP_186888226.1">
    <property type="nucleotide sequence ID" value="NZ_JACONZ010000003.1"/>
</dbReference>
<feature type="signal peptide" evidence="4">
    <location>
        <begin position="1"/>
        <end position="21"/>
    </location>
</feature>
<keyword evidence="3 4" id="KW-0732">Signal</keyword>
<dbReference type="Proteomes" id="UP000659630">
    <property type="component" value="Unassembled WGS sequence"/>
</dbReference>
<organism evidence="6 7">
    <name type="scientific">Anaerofilum hominis</name>
    <dbReference type="NCBI Taxonomy" id="2763016"/>
    <lineage>
        <taxon>Bacteria</taxon>
        <taxon>Bacillati</taxon>
        <taxon>Bacillota</taxon>
        <taxon>Clostridia</taxon>
        <taxon>Eubacteriales</taxon>
        <taxon>Oscillospiraceae</taxon>
        <taxon>Anaerofilum</taxon>
    </lineage>
</organism>
<name>A0A923L192_9FIRM</name>
<evidence type="ECO:0000256" key="4">
    <source>
        <dbReference type="SAM" id="SignalP"/>
    </source>
</evidence>
<comment type="subcellular location">
    <subcellularLocation>
        <location evidence="1">Cell envelope</location>
    </subcellularLocation>
</comment>
<evidence type="ECO:0000256" key="3">
    <source>
        <dbReference type="ARBA" id="ARBA00022729"/>
    </source>
</evidence>